<accession>A0A3B7MNE1</accession>
<dbReference type="EMBL" id="CP032157">
    <property type="protein sequence ID" value="AXY75658.1"/>
    <property type="molecule type" value="Genomic_DNA"/>
</dbReference>
<dbReference type="AlphaFoldDB" id="A0A3B7MNE1"/>
<evidence type="ECO:0000313" key="3">
    <source>
        <dbReference type="Proteomes" id="UP000263900"/>
    </source>
</evidence>
<gene>
    <name evidence="2" type="ORF">D3H65_17485</name>
</gene>
<name>A0A3B7MNE1_9BACT</name>
<protein>
    <submittedName>
        <fullName evidence="2">Uncharacterized protein</fullName>
    </submittedName>
</protein>
<keyword evidence="3" id="KW-1185">Reference proteome</keyword>
<dbReference type="Proteomes" id="UP000263900">
    <property type="component" value="Chromosome"/>
</dbReference>
<evidence type="ECO:0000313" key="2">
    <source>
        <dbReference type="EMBL" id="AXY75658.1"/>
    </source>
</evidence>
<organism evidence="2 3">
    <name type="scientific">Paraflavitalea soli</name>
    <dbReference type="NCBI Taxonomy" id="2315862"/>
    <lineage>
        <taxon>Bacteria</taxon>
        <taxon>Pseudomonadati</taxon>
        <taxon>Bacteroidota</taxon>
        <taxon>Chitinophagia</taxon>
        <taxon>Chitinophagales</taxon>
        <taxon>Chitinophagaceae</taxon>
        <taxon>Paraflavitalea</taxon>
    </lineage>
</organism>
<reference evidence="2 3" key="1">
    <citation type="submission" date="2018-09" db="EMBL/GenBank/DDBJ databases">
        <title>Genome sequencing of strain 6GH32-13.</title>
        <authorList>
            <person name="Weon H.-Y."/>
            <person name="Heo J."/>
            <person name="Kwon S.-W."/>
        </authorList>
    </citation>
    <scope>NUCLEOTIDE SEQUENCE [LARGE SCALE GENOMIC DNA]</scope>
    <source>
        <strain evidence="2 3">5GH32-13</strain>
    </source>
</reference>
<feature type="region of interest" description="Disordered" evidence="1">
    <location>
        <begin position="1"/>
        <end position="24"/>
    </location>
</feature>
<evidence type="ECO:0000256" key="1">
    <source>
        <dbReference type="SAM" id="MobiDB-lite"/>
    </source>
</evidence>
<dbReference type="KEGG" id="pseg:D3H65_17485"/>
<sequence>MPCGPCGPGTPAGPAGPVSPFLQDNTAKDKIRPVKNTAAYFMYIILPGNVVRKRSRSSTLFV</sequence>
<proteinExistence type="predicted"/>